<organism evidence="2 3">
    <name type="scientific">Caerostris darwini</name>
    <dbReference type="NCBI Taxonomy" id="1538125"/>
    <lineage>
        <taxon>Eukaryota</taxon>
        <taxon>Metazoa</taxon>
        <taxon>Ecdysozoa</taxon>
        <taxon>Arthropoda</taxon>
        <taxon>Chelicerata</taxon>
        <taxon>Arachnida</taxon>
        <taxon>Araneae</taxon>
        <taxon>Araneomorphae</taxon>
        <taxon>Entelegynae</taxon>
        <taxon>Araneoidea</taxon>
        <taxon>Araneidae</taxon>
        <taxon>Caerostris</taxon>
    </lineage>
</organism>
<comment type="caution">
    <text evidence="2">The sequence shown here is derived from an EMBL/GenBank/DDBJ whole genome shotgun (WGS) entry which is preliminary data.</text>
</comment>
<dbReference type="EMBL" id="BPLQ01004336">
    <property type="protein sequence ID" value="GIY07368.1"/>
    <property type="molecule type" value="Genomic_DNA"/>
</dbReference>
<reference evidence="2 3" key="1">
    <citation type="submission" date="2021-06" db="EMBL/GenBank/DDBJ databases">
        <title>Caerostris darwini draft genome.</title>
        <authorList>
            <person name="Kono N."/>
            <person name="Arakawa K."/>
        </authorList>
    </citation>
    <scope>NUCLEOTIDE SEQUENCE [LARGE SCALE GENOMIC DNA]</scope>
</reference>
<dbReference type="Proteomes" id="UP001054837">
    <property type="component" value="Unassembled WGS sequence"/>
</dbReference>
<proteinExistence type="predicted"/>
<dbReference type="AlphaFoldDB" id="A0AAV4QIX9"/>
<evidence type="ECO:0000313" key="3">
    <source>
        <dbReference type="Proteomes" id="UP001054837"/>
    </source>
</evidence>
<sequence>MIRVYKRITATVRVKRWYLGKIPGDVQTVNGPQKRDQLSKRKPEMKTLVFLHYSMDSILFFCNYNLVPMDHSEKGQAIKRKEDGSISVNDNDSENV</sequence>
<protein>
    <submittedName>
        <fullName evidence="2">Uncharacterized protein</fullName>
    </submittedName>
</protein>
<accession>A0AAV4QIX9</accession>
<feature type="region of interest" description="Disordered" evidence="1">
    <location>
        <begin position="76"/>
        <end position="96"/>
    </location>
</feature>
<evidence type="ECO:0000256" key="1">
    <source>
        <dbReference type="SAM" id="MobiDB-lite"/>
    </source>
</evidence>
<keyword evidence="3" id="KW-1185">Reference proteome</keyword>
<gene>
    <name evidence="2" type="ORF">CDAR_434801</name>
</gene>
<name>A0AAV4QIX9_9ARAC</name>
<evidence type="ECO:0000313" key="2">
    <source>
        <dbReference type="EMBL" id="GIY07368.1"/>
    </source>
</evidence>